<evidence type="ECO:0000313" key="2">
    <source>
        <dbReference type="Proteomes" id="UP001374599"/>
    </source>
</evidence>
<gene>
    <name evidence="1" type="ORF">AN2V17_21960</name>
</gene>
<dbReference type="Proteomes" id="UP001374599">
    <property type="component" value="Unassembled WGS sequence"/>
</dbReference>
<sequence>MREKILFCLPHAGGAASTYGSWKRCSDSMITVVPIELAGKGKRIREKQYETLHSAVDDIYHYILNTLNNHCSYGIFGHSMGALLAYEIYYKMKHHNKQLPDHMFLSGRKPPHFKEDEILHKLSQEDFIEKIRQSDGTPNEFFEHEELLSIFIPILREDYRILEEYQYTEKKYKMHSDITVFYGKNDKMTKEEDMQEWKQHTDGEMELLAYDGGHFFIHEYEKPIYSVIKSKLLKGEG</sequence>
<dbReference type="EMBL" id="BTPU01000032">
    <property type="protein sequence ID" value="GMQ62964.1"/>
    <property type="molecule type" value="Genomic_DNA"/>
</dbReference>
<protein>
    <submittedName>
        <fullName evidence="1">Thioesterase domain-containing protein</fullName>
    </submittedName>
</protein>
<keyword evidence="2" id="KW-1185">Reference proteome</keyword>
<name>A0ACB5UK97_9FIRM</name>
<organism evidence="1 2">
    <name type="scientific">Vallitalea maricola</name>
    <dbReference type="NCBI Taxonomy" id="3074433"/>
    <lineage>
        <taxon>Bacteria</taxon>
        <taxon>Bacillati</taxon>
        <taxon>Bacillota</taxon>
        <taxon>Clostridia</taxon>
        <taxon>Lachnospirales</taxon>
        <taxon>Vallitaleaceae</taxon>
        <taxon>Vallitalea</taxon>
    </lineage>
</organism>
<comment type="caution">
    <text evidence="1">The sequence shown here is derived from an EMBL/GenBank/DDBJ whole genome shotgun (WGS) entry which is preliminary data.</text>
</comment>
<accession>A0ACB5UK97</accession>
<reference evidence="1" key="1">
    <citation type="submission" date="2023-09" db="EMBL/GenBank/DDBJ databases">
        <title>Vallitalea sediminicola and Vallitalea maricola sp. nov., anaerobic bacteria isolated from marine sediment.</title>
        <authorList>
            <person name="Hirano S."/>
            <person name="Maeda A."/>
            <person name="Terahara T."/>
            <person name="Mori K."/>
            <person name="Hamada M."/>
            <person name="Matsumoto R."/>
            <person name="Kobayashi T."/>
        </authorList>
    </citation>
    <scope>NUCLEOTIDE SEQUENCE</scope>
    <source>
        <strain evidence="1">AN17-2</strain>
    </source>
</reference>
<proteinExistence type="predicted"/>
<evidence type="ECO:0000313" key="1">
    <source>
        <dbReference type="EMBL" id="GMQ62964.1"/>
    </source>
</evidence>